<comment type="caution">
    <text evidence="1">The sequence shown here is derived from an EMBL/GenBank/DDBJ whole genome shotgun (WGS) entry which is preliminary data.</text>
</comment>
<keyword evidence="2" id="KW-1185">Reference proteome</keyword>
<evidence type="ECO:0000313" key="2">
    <source>
        <dbReference type="Proteomes" id="UP000054075"/>
    </source>
</evidence>
<reference evidence="1" key="2">
    <citation type="submission" date="2007-10" db="EMBL/GenBank/DDBJ databases">
        <authorList>
            <person name="Myers G.S."/>
        </authorList>
    </citation>
    <scope>NUCLEOTIDE SEQUENCE [LARGE SCALE GENOMIC DNA]</scope>
</reference>
<name>A8PL67_9COXI</name>
<dbReference type="Proteomes" id="UP000054075">
    <property type="component" value="Unassembled WGS sequence"/>
</dbReference>
<dbReference type="EMBL" id="AAQJ02000001">
    <property type="protein sequence ID" value="EDP47015.1"/>
    <property type="molecule type" value="Genomic_DNA"/>
</dbReference>
<protein>
    <submittedName>
        <fullName evidence="1">Uncharacterized protein</fullName>
    </submittedName>
</protein>
<reference evidence="1" key="1">
    <citation type="submission" date="2006-04" db="EMBL/GenBank/DDBJ databases">
        <authorList>
            <person name="Seshadri R."/>
            <person name="Federici B.A."/>
        </authorList>
    </citation>
    <scope>NUCLEOTIDE SEQUENCE [LARGE SCALE GENOMIC DNA]</scope>
</reference>
<evidence type="ECO:0000313" key="1">
    <source>
        <dbReference type="EMBL" id="EDP47015.1"/>
    </source>
</evidence>
<sequence>MVFGIITSLVFIFIFIKTDLFNCMQFIIRQLILSSYFSITKNISFLIFS</sequence>
<organism evidence="1 2">
    <name type="scientific">Rickettsiella grylli</name>
    <dbReference type="NCBI Taxonomy" id="59196"/>
    <lineage>
        <taxon>Bacteria</taxon>
        <taxon>Pseudomonadati</taxon>
        <taxon>Pseudomonadota</taxon>
        <taxon>Gammaproteobacteria</taxon>
        <taxon>Legionellales</taxon>
        <taxon>Coxiellaceae</taxon>
        <taxon>Rickettsiella</taxon>
    </lineage>
</organism>
<dbReference type="AlphaFoldDB" id="A8PL67"/>
<dbReference type="STRING" id="59196.RICGR_0246"/>
<gene>
    <name evidence="1" type="ORF">RICGR_0246</name>
</gene>
<proteinExistence type="predicted"/>
<accession>A8PL67</accession>